<accession>A0A803PJM8</accession>
<evidence type="ECO:0000259" key="2">
    <source>
        <dbReference type="Pfam" id="PF13966"/>
    </source>
</evidence>
<protein>
    <recommendedName>
        <fullName evidence="5">Reverse transcriptase zinc-binding domain-containing protein</fullName>
    </recommendedName>
</protein>
<dbReference type="InterPro" id="IPR012337">
    <property type="entry name" value="RNaseH-like_sf"/>
</dbReference>
<organism evidence="3 4">
    <name type="scientific">Cannabis sativa</name>
    <name type="common">Hemp</name>
    <name type="synonym">Marijuana</name>
    <dbReference type="NCBI Taxonomy" id="3483"/>
    <lineage>
        <taxon>Eukaryota</taxon>
        <taxon>Viridiplantae</taxon>
        <taxon>Streptophyta</taxon>
        <taxon>Embryophyta</taxon>
        <taxon>Tracheophyta</taxon>
        <taxon>Spermatophyta</taxon>
        <taxon>Magnoliopsida</taxon>
        <taxon>eudicotyledons</taxon>
        <taxon>Gunneridae</taxon>
        <taxon>Pentapetalae</taxon>
        <taxon>rosids</taxon>
        <taxon>fabids</taxon>
        <taxon>Rosales</taxon>
        <taxon>Cannabaceae</taxon>
        <taxon>Cannabis</taxon>
    </lineage>
</organism>
<dbReference type="Proteomes" id="UP000596661">
    <property type="component" value="Chromosome 5"/>
</dbReference>
<name>A0A803PJM8_CANSA</name>
<dbReference type="InterPro" id="IPR026960">
    <property type="entry name" value="RVT-Znf"/>
</dbReference>
<dbReference type="EnsemblPlants" id="evm.model.05.1013">
    <property type="protein sequence ID" value="cds.evm.model.05.1013"/>
    <property type="gene ID" value="evm.TU.05.1013"/>
</dbReference>
<keyword evidence="4" id="KW-1185">Reference proteome</keyword>
<proteinExistence type="predicted"/>
<evidence type="ECO:0000259" key="1">
    <source>
        <dbReference type="Pfam" id="PF13456"/>
    </source>
</evidence>
<sequence>MYLRLPSIVGRKKNAVLGFLKERMRRRINGWEGRFLSRAGKEILIKIVVQSLPSYAMNVFLFPIGTCNELERMIASFWWKSNNSTSNGSGITWMSWDKMTKCKFDGVFKARYYPQGDYLSTELGWNPSFIWSSIFAARDTVKLGLRKRIGSGTTMQITTDPWLPVIDHSVHVPKVHGLENFTVNSLFQVNNRCWDSDVVKDFFSPEDATIILGIPINQKGGVDSWYWVAEKSGFYSVRSAYNLLQDLKHHSDNSEINVFWKNLWTLKVPPKAKDLVWRAASNCLATKRNLCIKKVLVDSTCPMCGVFAETEWHILVSCDFAWSCLGYAGLAAVGRDSFTSLLSWLDATARRVSSETLDQWVNAQGKGNIPLLSPLKDGDGAEQWIKPSSGIKLNVDAAIFASLLKHGFGCVVRNTDGGLVSAFVGVKNGSVTPELAEIIGIREALSWLKNHAFSRATLETDSLVCVKAIRSEETFSSTFGLVVDDCKNILKNLFNVSILFEAFCESCCALCCPALCFFS</sequence>
<dbReference type="AlphaFoldDB" id="A0A803PJM8"/>
<evidence type="ECO:0008006" key="5">
    <source>
        <dbReference type="Google" id="ProtNLM"/>
    </source>
</evidence>
<feature type="domain" description="RNase H type-1" evidence="1">
    <location>
        <begin position="395"/>
        <end position="498"/>
    </location>
</feature>
<dbReference type="GO" id="GO:0004523">
    <property type="term" value="F:RNA-DNA hybrid ribonuclease activity"/>
    <property type="evidence" value="ECO:0007669"/>
    <property type="project" value="InterPro"/>
</dbReference>
<dbReference type="Pfam" id="PF13966">
    <property type="entry name" value="zf-RVT"/>
    <property type="match status" value="1"/>
</dbReference>
<reference evidence="3" key="1">
    <citation type="submission" date="2018-11" db="EMBL/GenBank/DDBJ databases">
        <authorList>
            <person name="Grassa J C."/>
        </authorList>
    </citation>
    <scope>NUCLEOTIDE SEQUENCE [LARGE SCALE GENOMIC DNA]</scope>
</reference>
<dbReference type="GO" id="GO:0003676">
    <property type="term" value="F:nucleic acid binding"/>
    <property type="evidence" value="ECO:0007669"/>
    <property type="project" value="InterPro"/>
</dbReference>
<dbReference type="InterPro" id="IPR036397">
    <property type="entry name" value="RNaseH_sf"/>
</dbReference>
<dbReference type="PANTHER" id="PTHR33116:SF86">
    <property type="entry name" value="REVERSE TRANSCRIPTASE DOMAIN-CONTAINING PROTEIN"/>
    <property type="match status" value="1"/>
</dbReference>
<feature type="domain" description="Reverse transcriptase zinc-binding" evidence="2">
    <location>
        <begin position="235"/>
        <end position="322"/>
    </location>
</feature>
<dbReference type="InterPro" id="IPR044730">
    <property type="entry name" value="RNase_H-like_dom_plant"/>
</dbReference>
<dbReference type="Gene3D" id="3.30.420.10">
    <property type="entry name" value="Ribonuclease H-like superfamily/Ribonuclease H"/>
    <property type="match status" value="1"/>
</dbReference>
<dbReference type="EMBL" id="UZAU01000485">
    <property type="status" value="NOT_ANNOTATED_CDS"/>
    <property type="molecule type" value="Genomic_DNA"/>
</dbReference>
<evidence type="ECO:0000313" key="3">
    <source>
        <dbReference type="EnsemblPlants" id="cds.evm.model.05.1013"/>
    </source>
</evidence>
<dbReference type="PANTHER" id="PTHR33116">
    <property type="entry name" value="REVERSE TRANSCRIPTASE ZINC-BINDING DOMAIN-CONTAINING PROTEIN-RELATED-RELATED"/>
    <property type="match status" value="1"/>
</dbReference>
<dbReference type="InterPro" id="IPR002156">
    <property type="entry name" value="RNaseH_domain"/>
</dbReference>
<reference evidence="3" key="2">
    <citation type="submission" date="2021-03" db="UniProtKB">
        <authorList>
            <consortium name="EnsemblPlants"/>
        </authorList>
    </citation>
    <scope>IDENTIFICATION</scope>
</reference>
<dbReference type="SUPFAM" id="SSF53098">
    <property type="entry name" value="Ribonuclease H-like"/>
    <property type="match status" value="1"/>
</dbReference>
<dbReference type="Pfam" id="PF13456">
    <property type="entry name" value="RVT_3"/>
    <property type="match status" value="1"/>
</dbReference>
<dbReference type="Gramene" id="evm.model.05.1013">
    <property type="protein sequence ID" value="cds.evm.model.05.1013"/>
    <property type="gene ID" value="evm.TU.05.1013"/>
</dbReference>
<evidence type="ECO:0000313" key="4">
    <source>
        <dbReference type="Proteomes" id="UP000596661"/>
    </source>
</evidence>
<dbReference type="CDD" id="cd06222">
    <property type="entry name" value="RNase_H_like"/>
    <property type="match status" value="1"/>
</dbReference>